<dbReference type="Gene3D" id="1.10.510.10">
    <property type="entry name" value="Transferase(Phosphotransferase) domain 1"/>
    <property type="match status" value="1"/>
</dbReference>
<keyword evidence="5" id="KW-0472">Membrane</keyword>
<dbReference type="InterPro" id="IPR042095">
    <property type="entry name" value="SUMF_sf"/>
</dbReference>
<dbReference type="InParanoid" id="Q01PJ5"/>
<evidence type="ECO:0000259" key="6">
    <source>
        <dbReference type="PROSITE" id="PS50011"/>
    </source>
</evidence>
<dbReference type="CDD" id="cd14014">
    <property type="entry name" value="STKc_PknB_like"/>
    <property type="match status" value="1"/>
</dbReference>
<dbReference type="PANTHER" id="PTHR43289:SF34">
    <property type="entry name" value="SERINE_THREONINE-PROTEIN KINASE YBDM-RELATED"/>
    <property type="match status" value="1"/>
</dbReference>
<keyword evidence="2" id="KW-0547">Nucleotide-binding</keyword>
<dbReference type="SUPFAM" id="SSF56436">
    <property type="entry name" value="C-type lectin-like"/>
    <property type="match status" value="1"/>
</dbReference>
<protein>
    <submittedName>
        <fullName evidence="7">Serine/threonine protein kinase</fullName>
    </submittedName>
</protein>
<dbReference type="STRING" id="234267.Acid_7517"/>
<gene>
    <name evidence="7" type="ordered locus">Acid_7517</name>
</gene>
<dbReference type="PROSITE" id="PS50011">
    <property type="entry name" value="PROTEIN_KINASE_DOM"/>
    <property type="match status" value="1"/>
</dbReference>
<name>Q01PJ5_SOLUE</name>
<dbReference type="InterPro" id="IPR016187">
    <property type="entry name" value="CTDL_fold"/>
</dbReference>
<proteinExistence type="predicted"/>
<reference evidence="7" key="1">
    <citation type="submission" date="2006-10" db="EMBL/GenBank/DDBJ databases">
        <title>Complete sequence of Solibacter usitatus Ellin6076.</title>
        <authorList>
            <consortium name="US DOE Joint Genome Institute"/>
            <person name="Copeland A."/>
            <person name="Lucas S."/>
            <person name="Lapidus A."/>
            <person name="Barry K."/>
            <person name="Detter J.C."/>
            <person name="Glavina del Rio T."/>
            <person name="Hammon N."/>
            <person name="Israni S."/>
            <person name="Dalin E."/>
            <person name="Tice H."/>
            <person name="Pitluck S."/>
            <person name="Thompson L.S."/>
            <person name="Brettin T."/>
            <person name="Bruce D."/>
            <person name="Han C."/>
            <person name="Tapia R."/>
            <person name="Gilna P."/>
            <person name="Schmutz J."/>
            <person name="Larimer F."/>
            <person name="Land M."/>
            <person name="Hauser L."/>
            <person name="Kyrpides N."/>
            <person name="Mikhailova N."/>
            <person name="Janssen P.H."/>
            <person name="Kuske C.R."/>
            <person name="Richardson P."/>
        </authorList>
    </citation>
    <scope>NUCLEOTIDE SEQUENCE</scope>
    <source>
        <strain evidence="7">Ellin6076</strain>
    </source>
</reference>
<dbReference type="HOGENOM" id="CLU_475584_0_0_0"/>
<dbReference type="eggNOG" id="COG1262">
    <property type="taxonomic scope" value="Bacteria"/>
</dbReference>
<keyword evidence="7" id="KW-0723">Serine/threonine-protein kinase</keyword>
<dbReference type="PANTHER" id="PTHR43289">
    <property type="entry name" value="MITOGEN-ACTIVATED PROTEIN KINASE KINASE KINASE 20-RELATED"/>
    <property type="match status" value="1"/>
</dbReference>
<dbReference type="InterPro" id="IPR005532">
    <property type="entry name" value="SUMF_dom"/>
</dbReference>
<dbReference type="SUPFAM" id="SSF56112">
    <property type="entry name" value="Protein kinase-like (PK-like)"/>
    <property type="match status" value="1"/>
</dbReference>
<dbReference type="SMART" id="SM00220">
    <property type="entry name" value="S_TKc"/>
    <property type="match status" value="1"/>
</dbReference>
<dbReference type="Gene3D" id="3.90.1580.10">
    <property type="entry name" value="paralog of FGE (formylglycine-generating enzyme)"/>
    <property type="match status" value="1"/>
</dbReference>
<dbReference type="Pfam" id="PF00069">
    <property type="entry name" value="Pkinase"/>
    <property type="match status" value="1"/>
</dbReference>
<evidence type="ECO:0000313" key="7">
    <source>
        <dbReference type="EMBL" id="ABJ88425.1"/>
    </source>
</evidence>
<keyword evidence="1" id="KW-0808">Transferase</keyword>
<evidence type="ECO:0000256" key="5">
    <source>
        <dbReference type="SAM" id="Phobius"/>
    </source>
</evidence>
<feature type="domain" description="Protein kinase" evidence="6">
    <location>
        <begin position="12"/>
        <end position="272"/>
    </location>
</feature>
<feature type="transmembrane region" description="Helical" evidence="5">
    <location>
        <begin position="311"/>
        <end position="332"/>
    </location>
</feature>
<sequence>MPHMQLPARIGKYELQEFLGGGMSHVYRAIDTVIGRTVAVKILTEAGCQDADAKERFLAEARMAGNLAHDNILGIYDFGEDEQHRPFMVMEFLRGQDLRHAIKNGDTGDLRAKLKIALQVACALGYVHRQKVIHRDIKPENIHINPSGVVKLMDFGIAKTEGLQMTRAGYVLGTPYYMAPEQVTGQNITEQVDVYAFGVLLFELLTGRKPITGDVVERIFYSILNEPLKLEPLHEAGVPEAICDLIARCTAKNPAERPQGFDAVCAELEQAIAAGDLPTLVLPTVARDAPTVALQATKAAPPPQAPASRPAWLLSVVLVVIAGLGGGLYFALKSPGKVAEVPKKEAPAQAVLAPRLSTPSGEMVLVPAGDFQFGEEKETVVLPAYYIDRTEVTNQAYGLFCKEKGYTPPAGFASAKPDYPVVNVSILDAMAFAQWAGERLPSAREWEKAARGTDGRIFPWGNEADPAKANVGTGKVLPAVDLLAGASPFGALQMAGNVFELIDQTGTPSENMRSYFAGVLKPAPAPDETWYTIRGQSFAKGEKLDPAVLFDSNTVPARWKNPNIGFRCVKDAR</sequence>
<dbReference type="Gene3D" id="3.30.200.20">
    <property type="entry name" value="Phosphorylase Kinase, domain 1"/>
    <property type="match status" value="1"/>
</dbReference>
<dbReference type="eggNOG" id="COG0515">
    <property type="taxonomic scope" value="Bacteria"/>
</dbReference>
<dbReference type="KEGG" id="sus:Acid_7517"/>
<dbReference type="GO" id="GO:0004674">
    <property type="term" value="F:protein serine/threonine kinase activity"/>
    <property type="evidence" value="ECO:0007669"/>
    <property type="project" value="UniProtKB-KW"/>
</dbReference>
<keyword evidence="3 7" id="KW-0418">Kinase</keyword>
<organism evidence="7">
    <name type="scientific">Solibacter usitatus (strain Ellin6076)</name>
    <dbReference type="NCBI Taxonomy" id="234267"/>
    <lineage>
        <taxon>Bacteria</taxon>
        <taxon>Pseudomonadati</taxon>
        <taxon>Acidobacteriota</taxon>
        <taxon>Terriglobia</taxon>
        <taxon>Bryobacterales</taxon>
        <taxon>Solibacteraceae</taxon>
        <taxon>Candidatus Solibacter</taxon>
    </lineage>
</organism>
<accession>Q01PJ5</accession>
<evidence type="ECO:0000256" key="1">
    <source>
        <dbReference type="ARBA" id="ARBA00022679"/>
    </source>
</evidence>
<evidence type="ECO:0000256" key="2">
    <source>
        <dbReference type="ARBA" id="ARBA00022741"/>
    </source>
</evidence>
<evidence type="ECO:0000256" key="4">
    <source>
        <dbReference type="ARBA" id="ARBA00022840"/>
    </source>
</evidence>
<keyword evidence="5" id="KW-0812">Transmembrane</keyword>
<dbReference type="InterPro" id="IPR000719">
    <property type="entry name" value="Prot_kinase_dom"/>
</dbReference>
<dbReference type="Pfam" id="PF03781">
    <property type="entry name" value="FGE-sulfatase"/>
    <property type="match status" value="1"/>
</dbReference>
<evidence type="ECO:0000256" key="3">
    <source>
        <dbReference type="ARBA" id="ARBA00022777"/>
    </source>
</evidence>
<dbReference type="AlphaFoldDB" id="Q01PJ5"/>
<dbReference type="InterPro" id="IPR011009">
    <property type="entry name" value="Kinase-like_dom_sf"/>
</dbReference>
<keyword evidence="5" id="KW-1133">Transmembrane helix</keyword>
<keyword evidence="4" id="KW-0067">ATP-binding</keyword>
<dbReference type="GO" id="GO:0005524">
    <property type="term" value="F:ATP binding"/>
    <property type="evidence" value="ECO:0007669"/>
    <property type="project" value="UniProtKB-KW"/>
</dbReference>
<dbReference type="EMBL" id="CP000473">
    <property type="protein sequence ID" value="ABJ88425.1"/>
    <property type="molecule type" value="Genomic_DNA"/>
</dbReference>